<dbReference type="RefSeq" id="WP_312882558.1">
    <property type="nucleotide sequence ID" value="NZ_BAABEK010000041.1"/>
</dbReference>
<reference evidence="2 3" key="1">
    <citation type="submission" date="2020-08" db="EMBL/GenBank/DDBJ databases">
        <title>Sequencing the genomes of 1000 actinobacteria strains.</title>
        <authorList>
            <person name="Klenk H.-P."/>
        </authorList>
    </citation>
    <scope>NUCLEOTIDE SEQUENCE [LARGE SCALE GENOMIC DNA]</scope>
    <source>
        <strain evidence="2 3">DSM 43023</strain>
    </source>
</reference>
<dbReference type="SUPFAM" id="SSF51905">
    <property type="entry name" value="FAD/NAD(P)-binding domain"/>
    <property type="match status" value="1"/>
</dbReference>
<organism evidence="2 3">
    <name type="scientific">Streptosporangium album</name>
    <dbReference type="NCBI Taxonomy" id="47479"/>
    <lineage>
        <taxon>Bacteria</taxon>
        <taxon>Bacillati</taxon>
        <taxon>Actinomycetota</taxon>
        <taxon>Actinomycetes</taxon>
        <taxon>Streptosporangiales</taxon>
        <taxon>Streptosporangiaceae</taxon>
        <taxon>Streptosporangium</taxon>
    </lineage>
</organism>
<proteinExistence type="predicted"/>
<feature type="region of interest" description="Disordered" evidence="1">
    <location>
        <begin position="70"/>
        <end position="114"/>
    </location>
</feature>
<dbReference type="EMBL" id="JACHJU010000001">
    <property type="protein sequence ID" value="MBB4940081.1"/>
    <property type="molecule type" value="Genomic_DNA"/>
</dbReference>
<sequence>MDLTGRRVAVIGTGASAVQFVPRMRTALTLPGAARTLHRLQAHPSLLRHVVDCLRLPAKTGARALDVRPEVPGFTTAHPVTRPGRPGRVIPRSPHAADPAPGAPVAAPGNAMTE</sequence>
<protein>
    <submittedName>
        <fullName evidence="2">Uncharacterized protein</fullName>
    </submittedName>
</protein>
<dbReference type="Proteomes" id="UP000534286">
    <property type="component" value="Unassembled WGS sequence"/>
</dbReference>
<evidence type="ECO:0000256" key="1">
    <source>
        <dbReference type="SAM" id="MobiDB-lite"/>
    </source>
</evidence>
<evidence type="ECO:0000313" key="3">
    <source>
        <dbReference type="Proteomes" id="UP000534286"/>
    </source>
</evidence>
<dbReference type="AlphaFoldDB" id="A0A7W7WAL6"/>
<dbReference type="InterPro" id="IPR036188">
    <property type="entry name" value="FAD/NAD-bd_sf"/>
</dbReference>
<gene>
    <name evidence="2" type="ORF">FHR32_004386</name>
</gene>
<feature type="compositionally biased region" description="Low complexity" evidence="1">
    <location>
        <begin position="94"/>
        <end position="114"/>
    </location>
</feature>
<name>A0A7W7WAL6_9ACTN</name>
<dbReference type="Gene3D" id="3.50.50.60">
    <property type="entry name" value="FAD/NAD(P)-binding domain"/>
    <property type="match status" value="1"/>
</dbReference>
<comment type="caution">
    <text evidence="2">The sequence shown here is derived from an EMBL/GenBank/DDBJ whole genome shotgun (WGS) entry which is preliminary data.</text>
</comment>
<accession>A0A7W7WAL6</accession>
<evidence type="ECO:0000313" key="2">
    <source>
        <dbReference type="EMBL" id="MBB4940081.1"/>
    </source>
</evidence>
<keyword evidence="3" id="KW-1185">Reference proteome</keyword>